<keyword evidence="3" id="KW-0238">DNA-binding</keyword>
<gene>
    <name evidence="8" type="ORF">OLEA9_A085025</name>
</gene>
<dbReference type="AlphaFoldDB" id="A0A8S0PEE4"/>
<protein>
    <submittedName>
        <fullName evidence="8">B3 domain-containing Os02g0598200-like</fullName>
    </submittedName>
</protein>
<dbReference type="Gramene" id="OE9A085025T1">
    <property type="protein sequence ID" value="OE9A085025C1"/>
    <property type="gene ID" value="OE9A085025"/>
</dbReference>
<keyword evidence="2" id="KW-0805">Transcription regulation</keyword>
<comment type="subcellular location">
    <subcellularLocation>
        <location evidence="1">Nucleus</location>
    </subcellularLocation>
</comment>
<dbReference type="Pfam" id="PF02362">
    <property type="entry name" value="B3"/>
    <property type="match status" value="1"/>
</dbReference>
<evidence type="ECO:0000259" key="7">
    <source>
        <dbReference type="PROSITE" id="PS50863"/>
    </source>
</evidence>
<dbReference type="InterPro" id="IPR015300">
    <property type="entry name" value="DNA-bd_pseudobarrel_sf"/>
</dbReference>
<feature type="compositionally biased region" description="Basic and acidic residues" evidence="6">
    <location>
        <begin position="148"/>
        <end position="166"/>
    </location>
</feature>
<evidence type="ECO:0000256" key="6">
    <source>
        <dbReference type="SAM" id="MobiDB-lite"/>
    </source>
</evidence>
<dbReference type="PROSITE" id="PS50863">
    <property type="entry name" value="B3"/>
    <property type="match status" value="2"/>
</dbReference>
<organism evidence="8 9">
    <name type="scientific">Olea europaea subsp. europaea</name>
    <dbReference type="NCBI Taxonomy" id="158383"/>
    <lineage>
        <taxon>Eukaryota</taxon>
        <taxon>Viridiplantae</taxon>
        <taxon>Streptophyta</taxon>
        <taxon>Embryophyta</taxon>
        <taxon>Tracheophyta</taxon>
        <taxon>Spermatophyta</taxon>
        <taxon>Magnoliopsida</taxon>
        <taxon>eudicotyledons</taxon>
        <taxon>Gunneridae</taxon>
        <taxon>Pentapetalae</taxon>
        <taxon>asterids</taxon>
        <taxon>lamiids</taxon>
        <taxon>Lamiales</taxon>
        <taxon>Oleaceae</taxon>
        <taxon>Oleeae</taxon>
        <taxon>Olea</taxon>
    </lineage>
</organism>
<reference evidence="8 9" key="1">
    <citation type="submission" date="2019-12" db="EMBL/GenBank/DDBJ databases">
        <authorList>
            <person name="Alioto T."/>
            <person name="Alioto T."/>
            <person name="Gomez Garrido J."/>
        </authorList>
    </citation>
    <scope>NUCLEOTIDE SEQUENCE [LARGE SCALE GENOMIC DNA]</scope>
</reference>
<feature type="region of interest" description="Disordered" evidence="6">
    <location>
        <begin position="259"/>
        <end position="282"/>
    </location>
</feature>
<dbReference type="Proteomes" id="UP000594638">
    <property type="component" value="Unassembled WGS sequence"/>
</dbReference>
<feature type="domain" description="TF-B3" evidence="7">
    <location>
        <begin position="19"/>
        <end position="112"/>
    </location>
</feature>
<name>A0A8S0PEE4_OLEEU</name>
<dbReference type="GO" id="GO:0005634">
    <property type="term" value="C:nucleus"/>
    <property type="evidence" value="ECO:0007669"/>
    <property type="project" value="UniProtKB-SubCell"/>
</dbReference>
<dbReference type="PANTHER" id="PTHR31920:SF145">
    <property type="entry name" value="B3 DOMAIN-CONTAINING PROTEIN REM20-LIKE ISOFORM X1"/>
    <property type="match status" value="1"/>
</dbReference>
<feature type="compositionally biased region" description="Basic and acidic residues" evidence="6">
    <location>
        <begin position="271"/>
        <end position="282"/>
    </location>
</feature>
<proteinExistence type="predicted"/>
<evidence type="ECO:0000256" key="3">
    <source>
        <dbReference type="ARBA" id="ARBA00023125"/>
    </source>
</evidence>
<keyword evidence="4" id="KW-0804">Transcription</keyword>
<comment type="caution">
    <text evidence="8">The sequence shown here is derived from an EMBL/GenBank/DDBJ whole genome shotgun (WGS) entry which is preliminary data.</text>
</comment>
<keyword evidence="5" id="KW-0539">Nucleus</keyword>
<dbReference type="InterPro" id="IPR003340">
    <property type="entry name" value="B3_DNA-bd"/>
</dbReference>
<dbReference type="PANTHER" id="PTHR31920">
    <property type="entry name" value="B3 DOMAIN-CONTAINING"/>
    <property type="match status" value="1"/>
</dbReference>
<accession>A0A8S0PEE4</accession>
<dbReference type="CDD" id="cd10017">
    <property type="entry name" value="B3_DNA"/>
    <property type="match status" value="2"/>
</dbReference>
<dbReference type="GO" id="GO:0003677">
    <property type="term" value="F:DNA binding"/>
    <property type="evidence" value="ECO:0007669"/>
    <property type="project" value="UniProtKB-KW"/>
</dbReference>
<dbReference type="SMART" id="SM01019">
    <property type="entry name" value="B3"/>
    <property type="match status" value="1"/>
</dbReference>
<keyword evidence="9" id="KW-1185">Reference proteome</keyword>
<dbReference type="Gene3D" id="2.40.330.10">
    <property type="entry name" value="DNA-binding pseudobarrel domain"/>
    <property type="match status" value="2"/>
</dbReference>
<sequence length="483" mass="53888">MVRDGEACQKPKNASPTVTRFFKIMVHDDYLNVLYLTPDFVQKEPNVIDKPSYLEDSTRQLWPVTVSIVDGYPAIQNGWHKFAVDHLLEVGSLLIFSYTRGRHFVVRIYGRSGCERLKFKPGSSALVASGSEFQHDQSLSKGRGKKGQTGEKIRLGKRSREEKEETITANKPFQTLKKNPRGKPRSTILVASASEFQHDQMVPTPPAASNYGSRFEKRHLPPPTIIMDDPVLMLNSCTGYNQGEDRAYLKDLSTFEMGRNASDPNKSKMSSRGEETVPDRTESVVNKIQMAKNEKDHIIDHYNDVSGAFPAESAANRKMSKDTPSDERNNAVQGNDWILSSDNEAPSLGGGQIAGSEGAVVPKYNEDPSGKEQNMATECAPMPLQPVKDIKSMVKTEAAIQSYRDLSISNPPTEGKEKGRDKQLIFLRDAVGRLWPVTCYSDTLGVTKFLDGWKQFCKENNIQAGNICDLKCENSVQRIYTVI</sequence>
<dbReference type="EMBL" id="CACTIH010000043">
    <property type="protein sequence ID" value="CAA2939564.1"/>
    <property type="molecule type" value="Genomic_DNA"/>
</dbReference>
<evidence type="ECO:0000256" key="2">
    <source>
        <dbReference type="ARBA" id="ARBA00023015"/>
    </source>
</evidence>
<evidence type="ECO:0000256" key="1">
    <source>
        <dbReference type="ARBA" id="ARBA00004123"/>
    </source>
</evidence>
<dbReference type="InterPro" id="IPR050655">
    <property type="entry name" value="Plant_B3_domain"/>
</dbReference>
<evidence type="ECO:0000256" key="5">
    <source>
        <dbReference type="ARBA" id="ARBA00023242"/>
    </source>
</evidence>
<dbReference type="OrthoDB" id="897584at2759"/>
<evidence type="ECO:0000313" key="8">
    <source>
        <dbReference type="EMBL" id="CAA2939564.1"/>
    </source>
</evidence>
<evidence type="ECO:0000256" key="4">
    <source>
        <dbReference type="ARBA" id="ARBA00023163"/>
    </source>
</evidence>
<evidence type="ECO:0000313" key="9">
    <source>
        <dbReference type="Proteomes" id="UP000594638"/>
    </source>
</evidence>
<dbReference type="SUPFAM" id="SSF101936">
    <property type="entry name" value="DNA-binding pseudobarrel domain"/>
    <property type="match status" value="2"/>
</dbReference>
<feature type="domain" description="TF-B3" evidence="7">
    <location>
        <begin position="425"/>
        <end position="483"/>
    </location>
</feature>
<feature type="region of interest" description="Disordered" evidence="6">
    <location>
        <begin position="130"/>
        <end position="166"/>
    </location>
</feature>